<dbReference type="EMBL" id="AJIL01000014">
    <property type="protein sequence ID" value="KNF04012.1"/>
    <property type="molecule type" value="Genomic_DNA"/>
</dbReference>
<accession>A0A0L0VXV8</accession>
<evidence type="ECO:0000313" key="1">
    <source>
        <dbReference type="EMBL" id="KNF04012.1"/>
    </source>
</evidence>
<dbReference type="Proteomes" id="UP000054564">
    <property type="component" value="Unassembled WGS sequence"/>
</dbReference>
<evidence type="ECO:0000313" key="2">
    <source>
        <dbReference type="Proteomes" id="UP000054564"/>
    </source>
</evidence>
<dbReference type="AlphaFoldDB" id="A0A0L0VXV8"/>
<gene>
    <name evidence="1" type="ORF">PSTG_02721</name>
</gene>
<comment type="caution">
    <text evidence="1">The sequence shown here is derived from an EMBL/GenBank/DDBJ whole genome shotgun (WGS) entry which is preliminary data.</text>
</comment>
<proteinExistence type="predicted"/>
<organism evidence="1 2">
    <name type="scientific">Puccinia striiformis f. sp. tritici PST-78</name>
    <dbReference type="NCBI Taxonomy" id="1165861"/>
    <lineage>
        <taxon>Eukaryota</taxon>
        <taxon>Fungi</taxon>
        <taxon>Dikarya</taxon>
        <taxon>Basidiomycota</taxon>
        <taxon>Pucciniomycotina</taxon>
        <taxon>Pucciniomycetes</taxon>
        <taxon>Pucciniales</taxon>
        <taxon>Pucciniaceae</taxon>
        <taxon>Puccinia</taxon>
    </lineage>
</organism>
<protein>
    <submittedName>
        <fullName evidence="1">Uncharacterized protein</fullName>
    </submittedName>
</protein>
<keyword evidence="2" id="KW-1185">Reference proteome</keyword>
<reference evidence="2" key="1">
    <citation type="submission" date="2014-03" db="EMBL/GenBank/DDBJ databases">
        <title>The Genome Sequence of Puccinia striiformis f. sp. tritici PST-78.</title>
        <authorList>
            <consortium name="The Broad Institute Genome Sequencing Platform"/>
            <person name="Cuomo C."/>
            <person name="Hulbert S."/>
            <person name="Chen X."/>
            <person name="Walker B."/>
            <person name="Young S.K."/>
            <person name="Zeng Q."/>
            <person name="Gargeya S."/>
            <person name="Fitzgerald M."/>
            <person name="Haas B."/>
            <person name="Abouelleil A."/>
            <person name="Alvarado L."/>
            <person name="Arachchi H.M."/>
            <person name="Berlin A.M."/>
            <person name="Chapman S.B."/>
            <person name="Goldberg J."/>
            <person name="Griggs A."/>
            <person name="Gujja S."/>
            <person name="Hansen M."/>
            <person name="Howarth C."/>
            <person name="Imamovic A."/>
            <person name="Larimer J."/>
            <person name="McCowan C."/>
            <person name="Montmayeur A."/>
            <person name="Murphy C."/>
            <person name="Neiman D."/>
            <person name="Pearson M."/>
            <person name="Priest M."/>
            <person name="Roberts A."/>
            <person name="Saif S."/>
            <person name="Shea T."/>
            <person name="Sisk P."/>
            <person name="Sykes S."/>
            <person name="Wortman J."/>
            <person name="Nusbaum C."/>
            <person name="Birren B."/>
        </authorList>
    </citation>
    <scope>NUCLEOTIDE SEQUENCE [LARGE SCALE GENOMIC DNA]</scope>
    <source>
        <strain evidence="2">race PST-78</strain>
    </source>
</reference>
<name>A0A0L0VXV8_9BASI</name>
<sequence>MPPIVGRGEAQRTVYGQFALPFLQLTTLEGTITAIPLPHGDCKFSSGGCLLKRNVELVNLTEITKPLNTHPPVLAMEVINRRYPQLGLANCSQAETNNT</sequence>